<evidence type="ECO:0000259" key="9">
    <source>
        <dbReference type="PROSITE" id="PS50235"/>
    </source>
</evidence>
<evidence type="ECO:0000313" key="11">
    <source>
        <dbReference type="Proteomes" id="UP000481153"/>
    </source>
</evidence>
<evidence type="ECO:0000256" key="8">
    <source>
        <dbReference type="SAM" id="MobiDB-lite"/>
    </source>
</evidence>
<dbReference type="InterPro" id="IPR018200">
    <property type="entry name" value="USP_CS"/>
</dbReference>
<dbReference type="EMBL" id="VJMJ01000002">
    <property type="protein sequence ID" value="KAF0745462.1"/>
    <property type="molecule type" value="Genomic_DNA"/>
</dbReference>
<dbReference type="GO" id="GO:0004843">
    <property type="term" value="F:cysteine-type deubiquitinase activity"/>
    <property type="evidence" value="ECO:0007669"/>
    <property type="project" value="UniProtKB-EC"/>
</dbReference>
<dbReference type="SUPFAM" id="SSF54001">
    <property type="entry name" value="Cysteine proteinases"/>
    <property type="match status" value="1"/>
</dbReference>
<dbReference type="PROSITE" id="PS00973">
    <property type="entry name" value="USP_2"/>
    <property type="match status" value="1"/>
</dbReference>
<comment type="caution">
    <text evidence="10">The sequence shown here is derived from an EMBL/GenBank/DDBJ whole genome shotgun (WGS) entry which is preliminary data.</text>
</comment>
<dbReference type="Proteomes" id="UP000481153">
    <property type="component" value="Unassembled WGS sequence"/>
</dbReference>
<dbReference type="PANTHER" id="PTHR24006">
    <property type="entry name" value="UBIQUITIN CARBOXYL-TERMINAL HYDROLASE"/>
    <property type="match status" value="1"/>
</dbReference>
<feature type="compositionally biased region" description="Polar residues" evidence="8">
    <location>
        <begin position="787"/>
        <end position="797"/>
    </location>
</feature>
<evidence type="ECO:0000256" key="5">
    <source>
        <dbReference type="ARBA" id="ARBA00022786"/>
    </source>
</evidence>
<keyword evidence="4" id="KW-0645">Protease</keyword>
<evidence type="ECO:0000256" key="6">
    <source>
        <dbReference type="ARBA" id="ARBA00022801"/>
    </source>
</evidence>
<feature type="region of interest" description="Disordered" evidence="8">
    <location>
        <begin position="831"/>
        <end position="850"/>
    </location>
</feature>
<dbReference type="InterPro" id="IPR001394">
    <property type="entry name" value="Peptidase_C19_UCH"/>
</dbReference>
<evidence type="ECO:0000256" key="1">
    <source>
        <dbReference type="ARBA" id="ARBA00000707"/>
    </source>
</evidence>
<evidence type="ECO:0000313" key="10">
    <source>
        <dbReference type="EMBL" id="KAF0745462.1"/>
    </source>
</evidence>
<dbReference type="GO" id="GO:0005829">
    <property type="term" value="C:cytosol"/>
    <property type="evidence" value="ECO:0007669"/>
    <property type="project" value="TreeGrafter"/>
</dbReference>
<dbReference type="Gene3D" id="3.90.70.10">
    <property type="entry name" value="Cysteine proteinases"/>
    <property type="match status" value="1"/>
</dbReference>
<accession>A0A6G0XY19</accession>
<dbReference type="PROSITE" id="PS50235">
    <property type="entry name" value="USP_3"/>
    <property type="match status" value="1"/>
</dbReference>
<keyword evidence="5" id="KW-0833">Ubl conjugation pathway</keyword>
<dbReference type="InterPro" id="IPR038765">
    <property type="entry name" value="Papain-like_cys_pep_sf"/>
</dbReference>
<keyword evidence="11" id="KW-1185">Reference proteome</keyword>
<keyword evidence="6" id="KW-0378">Hydrolase</keyword>
<evidence type="ECO:0000256" key="2">
    <source>
        <dbReference type="ARBA" id="ARBA00009085"/>
    </source>
</evidence>
<feature type="domain" description="USP" evidence="9">
    <location>
        <begin position="1334"/>
        <end position="1660"/>
    </location>
</feature>
<evidence type="ECO:0000256" key="4">
    <source>
        <dbReference type="ARBA" id="ARBA00022670"/>
    </source>
</evidence>
<reference evidence="10 11" key="1">
    <citation type="submission" date="2019-07" db="EMBL/GenBank/DDBJ databases">
        <title>Genomics analysis of Aphanomyces spp. identifies a new class of oomycete effector associated with host adaptation.</title>
        <authorList>
            <person name="Gaulin E."/>
        </authorList>
    </citation>
    <scope>NUCLEOTIDE SEQUENCE [LARGE SCALE GENOMIC DNA]</scope>
    <source>
        <strain evidence="10 11">ATCC 201684</strain>
    </source>
</reference>
<dbReference type="GO" id="GO:0005634">
    <property type="term" value="C:nucleus"/>
    <property type="evidence" value="ECO:0007669"/>
    <property type="project" value="TreeGrafter"/>
</dbReference>
<gene>
    <name evidence="10" type="ORF">Ae201684_000476</name>
</gene>
<dbReference type="VEuPathDB" id="FungiDB:AeMF1_018136"/>
<evidence type="ECO:0000256" key="7">
    <source>
        <dbReference type="ARBA" id="ARBA00022807"/>
    </source>
</evidence>
<feature type="region of interest" description="Disordered" evidence="8">
    <location>
        <begin position="777"/>
        <end position="797"/>
    </location>
</feature>
<dbReference type="GO" id="GO:0006508">
    <property type="term" value="P:proteolysis"/>
    <property type="evidence" value="ECO:0007669"/>
    <property type="project" value="UniProtKB-KW"/>
</dbReference>
<sequence length="2142" mass="238231">MDADEFVQLCHQVIYDMDDTCANMAHELSVQRDPTDNLAAVHEVATSGVLASDMQDRLVTEYLPHFVQVLLARHFDPEFAPVVNEFFQFALACTIQRFRDGDPSLIPTMHRIFDQHRVFYQSRRMSSDDDAANAAFSIYATAHSPLVPLDVIKHINYFGRHGGFHSLLCNIDTTLILALSNDDENNASQNDQGDVQHVPEAFSFDALVCALRALAMGSDHWTNEFAKTFMDDLATAISRYIRLLEPTDIAQLSREAIYELVDVFQMLAAQLDEHRVVLLNQLRLELGRQCFLVKTLEKRMNGLVDMNEALKVLATAPATTTWSPRQAIDWLDDNAILADLLGETMHPELVKRGGPIFDFYARWGMLQPAHLASLWAICTDTRRHEAIVAAAQELFLDVVSHLVEASPLIDHVFELLATARLDVSSCAALKALAASGHAARVVPWLWHAIKTRTDVSNHEAALACMEEMVMRDGALFTQVLVDCVNIIRQLGSVVANSATAALQFLSRLSRLLSEGHDVALLLQDKHVVDGSFLADLIAEFAEYKQRAPELPPQDHLEQVKCRLLALHGTWILACRGDDETLFAIHLSTLWNFCITRAFSPDEASLCFQWIRLCENVLPKMQQRLLTLDLQRHLLRHFATLEGRLITPDAVESFQLLFNKINTANGGLSPSSDGRTLDVILIEALEGLPQLWHLAVAAEDTNVAEDLISSLVGHYLDAGAAAKQKFADTCIGLVLDAKAKVDKSASPSATHTVNRCLDLLRYFLEACHETTSEAAQLTVLPSPMKHPTATTGQHQLSPSKLAKRINLSWPPQLSPTHGPDLRLSDVADVMSEFQPSPRSDGEKTEDDSRTASLQRIVRPALVHPISTETLHCALNQTMPPSPVSVLPEVSTIQDKVVNHALLFDAVFAMLDWSGETSERAWELLCHLPSNRTLLQLMVVLRDTVTSVVPWNTLLDASNIHRLLYGLRLVESLLLPLRDVKAAQTEAHRQWRERFVRLGGSRHLYDILLEWATPDDLSPFSSNLHCACLALLVDTLVYFVEFPTDLPTSSSPFDATLVSTSLPDFYRHLSSSQLIDTTKALVKRHLQSLRVSNEATAAVLAAVRLFFAMAAKQPELLDQWTDGETREWIMDLAVRHPSSTTRTTLCNYLLTFVTPRPTLRATAARLASLVMVETNAVSVELIDFVAALVASGLSPVLKLWMQEDGVVTRLVACLSSTHCDEALLVSYLRLIRCLHTADAVDGGAAASVVEYLLDSVLFGHDAVGGNDDRGGCKELAVRTLAQELLLVIATPSLWQSLIAPRVESFHTRLSTILDTIGRPWNFNPSEEARTSEAPFAGLVNPGCICYMNALLQQLFQLPAFRGHILGADIDANKSHDANEISELQRVFVSLDHTNRKWHDPTTFCVSHRDVDGQQTDLRVQMDADEFLGVLLDRVETVVKPTSLADLGFGGQLVNQIITETGHVSERDEPFVVLSVDVQNKGQLEASLESYVQGETLEGDNAYYCEQARQKVRATKRVCIKKLPHTLVIHLKRFEFDYDTMEKFKLHDLLEFPTQLDMAPYTAGALGSSENQDEAWYALKGVVVHSGSADMGHYYSFIQDRRTSETWWEFNDQIVRPFAADQLAEEGFGGDEEVEKWDAVNRKYVPVVQTKKRSAYMLIYDRIGDALPPSPPPSTVALAVQASVKEDNRCFDQLVLALDCHHVNFLHALLTAAPANNIHLLHTLLQGIIDVGTLLPALPYALALPTLEDHAKLAKIAPWFLRQALSESMADETAPIVIGNYAHRRTWLFDAVHLCQDAAVRRFFWEVATASLRQVLVKEDSVVAKAFLEQVIALFYQREPIEVSGGASAVVANAALGAALQPVAQFLESIAGDAVIARLLVEDCHVMHYFATSFAVEDCPDQFIQPTARTATFPAEQRALINVLQPHIRIPSRDSHSFLSRLAVILSCGFDSLVVEMVIMLMRDNAEMSLTAIKTLLDVLDQVKTTHLDAMLDLFRKVLEIADAHQSLRVSALLSPDSGLLEVADYFKHHRTMHQYTYCLLEFCVTSDSPSVVDYLNEVKDQVAWVRPWIWSYLRSDVPVGDLKTPQVGGDDEDDDTRTVLELTEQFFGPQPDTDGPNQDDEDVTAVEKLIASCDDVQNPAEVES</sequence>
<dbReference type="Pfam" id="PF00443">
    <property type="entry name" value="UCH"/>
    <property type="match status" value="1"/>
</dbReference>
<dbReference type="SUPFAM" id="SSF48371">
    <property type="entry name" value="ARM repeat"/>
    <property type="match status" value="1"/>
</dbReference>
<dbReference type="InterPro" id="IPR028889">
    <property type="entry name" value="USP"/>
</dbReference>
<dbReference type="FunFam" id="3.90.70.10:FF:000022">
    <property type="entry name" value="Ubiquitin carboxyl-terminal hydrolase 24"/>
    <property type="match status" value="1"/>
</dbReference>
<name>A0A6G0XY19_9STRA</name>
<feature type="compositionally biased region" description="Basic and acidic residues" evidence="8">
    <location>
        <begin position="838"/>
        <end position="848"/>
    </location>
</feature>
<dbReference type="InterPro" id="IPR016024">
    <property type="entry name" value="ARM-type_fold"/>
</dbReference>
<comment type="similarity">
    <text evidence="2">Belongs to the peptidase C19 family.</text>
</comment>
<dbReference type="PANTHER" id="PTHR24006:SF758">
    <property type="entry name" value="UBIQUITIN CARBOXYL-TERMINAL HYDROLASE 36"/>
    <property type="match status" value="1"/>
</dbReference>
<dbReference type="GO" id="GO:0016579">
    <property type="term" value="P:protein deubiquitination"/>
    <property type="evidence" value="ECO:0007669"/>
    <property type="project" value="InterPro"/>
</dbReference>
<organism evidence="10 11">
    <name type="scientific">Aphanomyces euteiches</name>
    <dbReference type="NCBI Taxonomy" id="100861"/>
    <lineage>
        <taxon>Eukaryota</taxon>
        <taxon>Sar</taxon>
        <taxon>Stramenopiles</taxon>
        <taxon>Oomycota</taxon>
        <taxon>Saprolegniomycetes</taxon>
        <taxon>Saprolegniales</taxon>
        <taxon>Verrucalvaceae</taxon>
        <taxon>Aphanomyces</taxon>
    </lineage>
</organism>
<proteinExistence type="inferred from homology"/>
<dbReference type="EC" id="3.4.19.12" evidence="3"/>
<keyword evidence="7" id="KW-0788">Thiol protease</keyword>
<evidence type="ECO:0000256" key="3">
    <source>
        <dbReference type="ARBA" id="ARBA00012759"/>
    </source>
</evidence>
<comment type="catalytic activity">
    <reaction evidence="1">
        <text>Thiol-dependent hydrolysis of ester, thioester, amide, peptide and isopeptide bonds formed by the C-terminal Gly of ubiquitin (a 76-residue protein attached to proteins as an intracellular targeting signal).</text>
        <dbReference type="EC" id="3.4.19.12"/>
    </reaction>
</comment>
<dbReference type="InterPro" id="IPR050164">
    <property type="entry name" value="Peptidase_C19"/>
</dbReference>
<protein>
    <recommendedName>
        <fullName evidence="3">ubiquitinyl hydrolase 1</fullName>
        <ecNumber evidence="3">3.4.19.12</ecNumber>
    </recommendedName>
</protein>